<feature type="domain" description="Ubiquitin-like" evidence="9">
    <location>
        <begin position="148"/>
        <end position="223"/>
    </location>
</feature>
<keyword evidence="4" id="KW-0963">Cytoplasm</keyword>
<evidence type="ECO:0000256" key="8">
    <source>
        <dbReference type="SAM" id="MobiDB-lite"/>
    </source>
</evidence>
<dbReference type="Pfam" id="PF00240">
    <property type="entry name" value="ubiquitin"/>
    <property type="match status" value="8"/>
</dbReference>
<dbReference type="InterPro" id="IPR019956">
    <property type="entry name" value="Ubiquitin_dom"/>
</dbReference>
<name>A0AAQ3XDB1_PASNO</name>
<evidence type="ECO:0000256" key="5">
    <source>
        <dbReference type="ARBA" id="ARBA00022499"/>
    </source>
</evidence>
<organism evidence="10 11">
    <name type="scientific">Paspalum notatum var. saurae</name>
    <dbReference type="NCBI Taxonomy" id="547442"/>
    <lineage>
        <taxon>Eukaryota</taxon>
        <taxon>Viridiplantae</taxon>
        <taxon>Streptophyta</taxon>
        <taxon>Embryophyta</taxon>
        <taxon>Tracheophyta</taxon>
        <taxon>Spermatophyta</taxon>
        <taxon>Magnoliopsida</taxon>
        <taxon>Liliopsida</taxon>
        <taxon>Poales</taxon>
        <taxon>Poaceae</taxon>
        <taxon>PACMAD clade</taxon>
        <taxon>Panicoideae</taxon>
        <taxon>Andropogonodae</taxon>
        <taxon>Paspaleae</taxon>
        <taxon>Paspalinae</taxon>
        <taxon>Paspalum</taxon>
    </lineage>
</organism>
<gene>
    <name evidence="10" type="ORF">U9M48_040529</name>
</gene>
<dbReference type="InterPro" id="IPR029071">
    <property type="entry name" value="Ubiquitin-like_domsf"/>
</dbReference>
<dbReference type="CDD" id="cd01803">
    <property type="entry name" value="Ubl_ubiquitin"/>
    <property type="match status" value="4"/>
</dbReference>
<dbReference type="InterPro" id="IPR050158">
    <property type="entry name" value="Ubiquitin_ubiquitin-like"/>
</dbReference>
<dbReference type="EMBL" id="CP144753">
    <property type="protein sequence ID" value="WVZ94663.1"/>
    <property type="molecule type" value="Genomic_DNA"/>
</dbReference>
<comment type="subcellular location">
    <subcellularLocation>
        <location evidence="2">Cytoplasm</location>
    </subcellularLocation>
    <subcellularLocation>
        <location evidence="1">Nucleus</location>
    </subcellularLocation>
</comment>
<evidence type="ECO:0000256" key="3">
    <source>
        <dbReference type="ARBA" id="ARBA00008430"/>
    </source>
</evidence>
<evidence type="ECO:0000313" key="10">
    <source>
        <dbReference type="EMBL" id="WVZ94663.1"/>
    </source>
</evidence>
<evidence type="ECO:0000259" key="9">
    <source>
        <dbReference type="PROSITE" id="PS50053"/>
    </source>
</evidence>
<evidence type="ECO:0000256" key="1">
    <source>
        <dbReference type="ARBA" id="ARBA00004123"/>
    </source>
</evidence>
<dbReference type="PROSITE" id="PS50053">
    <property type="entry name" value="UBIQUITIN_2"/>
    <property type="match status" value="8"/>
</dbReference>
<evidence type="ECO:0000256" key="4">
    <source>
        <dbReference type="ARBA" id="ARBA00022490"/>
    </source>
</evidence>
<keyword evidence="5" id="KW-1017">Isopeptide bond</keyword>
<proteinExistence type="inferred from homology"/>
<evidence type="ECO:0000313" key="11">
    <source>
        <dbReference type="Proteomes" id="UP001341281"/>
    </source>
</evidence>
<feature type="domain" description="Ubiquitin-like" evidence="9">
    <location>
        <begin position="224"/>
        <end position="299"/>
    </location>
</feature>
<sequence>MPASPPTRRLPPPPHRIVPAPPRHAVRSPELPHFPSGSVTTLRTSLSSPAAGLFAARGSPAEEARPRRLLEMQIFVKTLTGKTITLEVESSDTIDNVKAKIQDKEGIPPDQQRLIFAGKQLEDGRTLADYNIQKESTLHLVLRLRGGMQVFVKTLTGKTITLEVESSDTIDNVKAKIQDKEGIPPDQQRLIFAGKQLEDGRTLADYNIQKESTLHLVLRLRGGMQIFVKTLTGKTITLEVESSDTIDNVKAKIQDKEGIPPDQQRLIFAGKQLEDGRTLADYNIQKESTLHLVLRLRGGMQIFVKTLTGKTITLEVESSDTIDNVKAKIQDKEGIPPDQQRLIFAGKQLEDGRTLADYNIQKESTLHLVLRLRGVLCSGCIYKNNLVVNSIYVIIPSRITECFRPVRVSRASPVTSPVPSPSRVSTPGGRPYCRCPRSPALPGARAAAAIGSAIFRLQPAARLIPTPPPYLPRIIGPEAPKSTIFLLSPSALPKMQIFVKTLTGKTITLEVESSYTIGIVKAKIEYKEGIPPHHQRFIFAGNQLEDGLTLNDYNVHKEDTLFLIWGRCGGMQIFVRTLVYKIITLKVDSSDKVKYVKAMIEDKERIPSDQQLLIFADKQILDLRTLASYGIQNESTLHLVLRCPRAGMQIFVETVTNKSSDTIDNIKAMIHGKEGIPLEQHIILSGKWLQDRHTLAYYNIHNESTLHLDSQLLFYNFQIFVKTLGGEYIILDGITLRDTVDDIKAKIHKEGIAPSQHLLFFAGKQLKDGYNLSDYGIHA</sequence>
<dbReference type="FunFam" id="3.10.20.90:FF:000211">
    <property type="entry name" value="Polyubiquitin 9"/>
    <property type="match status" value="1"/>
</dbReference>
<dbReference type="AlphaFoldDB" id="A0AAQ3XDB1"/>
<dbReference type="Proteomes" id="UP001341281">
    <property type="component" value="Chromosome 09"/>
</dbReference>
<feature type="domain" description="Ubiquitin-like" evidence="9">
    <location>
        <begin position="300"/>
        <end position="375"/>
    </location>
</feature>
<protein>
    <recommendedName>
        <fullName evidence="9">Ubiquitin-like domain-containing protein</fullName>
    </recommendedName>
</protein>
<feature type="region of interest" description="Disordered" evidence="8">
    <location>
        <begin position="1"/>
        <end position="42"/>
    </location>
</feature>
<reference evidence="10 11" key="1">
    <citation type="submission" date="2024-02" db="EMBL/GenBank/DDBJ databases">
        <title>High-quality chromosome-scale genome assembly of Pensacola bahiagrass (Paspalum notatum Flugge var. saurae).</title>
        <authorList>
            <person name="Vega J.M."/>
            <person name="Podio M."/>
            <person name="Orjuela J."/>
            <person name="Siena L.A."/>
            <person name="Pessino S.C."/>
            <person name="Combes M.C."/>
            <person name="Mariac C."/>
            <person name="Albertini E."/>
            <person name="Pupilli F."/>
            <person name="Ortiz J.P.A."/>
            <person name="Leblanc O."/>
        </authorList>
    </citation>
    <scope>NUCLEOTIDE SEQUENCE [LARGE SCALE GENOMIC DNA]</scope>
    <source>
        <strain evidence="10">R1</strain>
        <tissue evidence="10">Leaf</tissue>
    </source>
</reference>
<dbReference type="GO" id="GO:0005737">
    <property type="term" value="C:cytoplasm"/>
    <property type="evidence" value="ECO:0007669"/>
    <property type="project" value="UniProtKB-SubCell"/>
</dbReference>
<keyword evidence="11" id="KW-1185">Reference proteome</keyword>
<evidence type="ECO:0000256" key="7">
    <source>
        <dbReference type="ARBA" id="ARBA00023242"/>
    </source>
</evidence>
<comment type="similarity">
    <text evidence="3">Belongs to the ubiquitin family.</text>
</comment>
<feature type="domain" description="Ubiquitin-like" evidence="9">
    <location>
        <begin position="495"/>
        <end position="570"/>
    </location>
</feature>
<evidence type="ECO:0000256" key="2">
    <source>
        <dbReference type="ARBA" id="ARBA00004496"/>
    </source>
</evidence>
<dbReference type="PANTHER" id="PTHR10666">
    <property type="entry name" value="UBIQUITIN"/>
    <property type="match status" value="1"/>
</dbReference>
<keyword evidence="6" id="KW-0832">Ubl conjugation</keyword>
<keyword evidence="7" id="KW-0539">Nucleus</keyword>
<dbReference type="SUPFAM" id="SSF54236">
    <property type="entry name" value="Ubiquitin-like"/>
    <property type="match status" value="8"/>
</dbReference>
<feature type="domain" description="Ubiquitin-like" evidence="9">
    <location>
        <begin position="637"/>
        <end position="708"/>
    </location>
</feature>
<dbReference type="FunFam" id="3.10.20.90:FF:000016">
    <property type="entry name" value="Polyubiquitin 3"/>
    <property type="match status" value="4"/>
</dbReference>
<feature type="domain" description="Ubiquitin-like" evidence="9">
    <location>
        <begin position="571"/>
        <end position="646"/>
    </location>
</feature>
<accession>A0AAQ3XDB1</accession>
<dbReference type="SMART" id="SM00213">
    <property type="entry name" value="UBQ"/>
    <property type="match status" value="8"/>
</dbReference>
<feature type="domain" description="Ubiquitin-like" evidence="9">
    <location>
        <begin position="72"/>
        <end position="147"/>
    </location>
</feature>
<dbReference type="InterPro" id="IPR019954">
    <property type="entry name" value="Ubiquitin_CS"/>
</dbReference>
<feature type="domain" description="Ubiquitin-like" evidence="9">
    <location>
        <begin position="717"/>
        <end position="779"/>
    </location>
</feature>
<dbReference type="PRINTS" id="PR00348">
    <property type="entry name" value="UBIQUITIN"/>
</dbReference>
<dbReference type="PROSITE" id="PS00299">
    <property type="entry name" value="UBIQUITIN_1"/>
    <property type="match status" value="4"/>
</dbReference>
<feature type="compositionally biased region" description="Pro residues" evidence="8">
    <location>
        <begin position="1"/>
        <end position="22"/>
    </location>
</feature>
<dbReference type="GO" id="GO:0003729">
    <property type="term" value="F:mRNA binding"/>
    <property type="evidence" value="ECO:0007669"/>
    <property type="project" value="UniProtKB-ARBA"/>
</dbReference>
<dbReference type="GO" id="GO:0005634">
    <property type="term" value="C:nucleus"/>
    <property type="evidence" value="ECO:0007669"/>
    <property type="project" value="UniProtKB-SubCell"/>
</dbReference>
<dbReference type="FunFam" id="3.10.20.90:FF:000160">
    <property type="entry name" value="Polyubiquitin-C"/>
    <property type="match status" value="1"/>
</dbReference>
<evidence type="ECO:0000256" key="6">
    <source>
        <dbReference type="ARBA" id="ARBA00022843"/>
    </source>
</evidence>
<dbReference type="InterPro" id="IPR000626">
    <property type="entry name" value="Ubiquitin-like_dom"/>
</dbReference>
<dbReference type="Gene3D" id="3.10.20.90">
    <property type="entry name" value="Phosphatidylinositol 3-kinase Catalytic Subunit, Chain A, domain 1"/>
    <property type="match status" value="8"/>
</dbReference>